<organism evidence="1">
    <name type="scientific">Myoviridae sp. ctlnK45</name>
    <dbReference type="NCBI Taxonomy" id="2826693"/>
    <lineage>
        <taxon>Viruses</taxon>
        <taxon>Duplodnaviria</taxon>
        <taxon>Heunggongvirae</taxon>
        <taxon>Uroviricota</taxon>
        <taxon>Caudoviricetes</taxon>
    </lineage>
</organism>
<reference evidence="1" key="1">
    <citation type="journal article" date="2021" name="Proc. Natl. Acad. Sci. U.S.A.">
        <title>A Catalog of Tens of Thousands of Viruses from Human Metagenomes Reveals Hidden Associations with Chronic Diseases.</title>
        <authorList>
            <person name="Tisza M.J."/>
            <person name="Buck C.B."/>
        </authorList>
    </citation>
    <scope>NUCLEOTIDE SEQUENCE</scope>
    <source>
        <strain evidence="1">CtlnK45</strain>
    </source>
</reference>
<proteinExistence type="predicted"/>
<accession>A0A8S5NPB4</accession>
<protein>
    <submittedName>
        <fullName evidence="1">Restriction alleviation protein</fullName>
    </submittedName>
</protein>
<sequence length="81" mass="9498">MNDLNPCPFCGGKLNFYRENYVNRFGKRIIEQYWMHDDTDCVLNDINHPFVLGAGDANPETGYPGEYAEKWNRRVDNGRMH</sequence>
<evidence type="ECO:0000313" key="1">
    <source>
        <dbReference type="EMBL" id="DAD96215.1"/>
    </source>
</evidence>
<dbReference type="EMBL" id="BK015212">
    <property type="protein sequence ID" value="DAD96215.1"/>
    <property type="molecule type" value="Genomic_DNA"/>
</dbReference>
<name>A0A8S5NPB4_9CAUD</name>